<reference evidence="7 8" key="1">
    <citation type="journal article" date="2018" name="Int. J. Syst. Evol. Microbiol.">
        <title>Methylomusa anaerophila gen. nov., sp. nov., an anaerobic methanol-utilizing bacterium isolated from a microbial fuel cell.</title>
        <authorList>
            <person name="Amano N."/>
            <person name="Yamamuro A."/>
            <person name="Miyahara M."/>
            <person name="Kouzuma A."/>
            <person name="Abe T."/>
            <person name="Watanabe K."/>
        </authorList>
    </citation>
    <scope>NUCLEOTIDE SEQUENCE [LARGE SCALE GENOMIC DNA]</scope>
    <source>
        <strain evidence="7 8">MMFC1</strain>
    </source>
</reference>
<dbReference type="PROSITE" id="PS51379">
    <property type="entry name" value="4FE4S_FER_2"/>
    <property type="match status" value="1"/>
</dbReference>
<evidence type="ECO:0000256" key="4">
    <source>
        <dbReference type="ARBA" id="ARBA00023004"/>
    </source>
</evidence>
<keyword evidence="2" id="KW-0479">Metal-binding</keyword>
<gene>
    <name evidence="7" type="ORF">MAMMFC1_00470</name>
</gene>
<keyword evidence="5" id="KW-0411">Iron-sulfur</keyword>
<dbReference type="InterPro" id="IPR051460">
    <property type="entry name" value="HdrC_iron-sulfur_subunit"/>
</dbReference>
<dbReference type="Proteomes" id="UP000276437">
    <property type="component" value="Chromosome"/>
</dbReference>
<sequence>MSTVNQSAKTGKTSFCREIEGKSHQNIQACYQCMKCAGGCPLNFAMDHNNYEILRMIQLGEKDKVYKSNTPWLCVGCKTCAVRCPNGIDTSKVMDTIKMETIAEDKIPASHFNIKLFYELFLDSMKGFPVIGGEGRGYEAGLMGLYKFCTGTFLADMDLALKMGMRNKMPILPHNALKRRKGEIKKIFQRAKEKKAR</sequence>
<proteinExistence type="predicted"/>
<keyword evidence="1" id="KW-0004">4Fe-4S</keyword>
<dbReference type="Pfam" id="PF13183">
    <property type="entry name" value="Fer4_8"/>
    <property type="match status" value="1"/>
</dbReference>
<dbReference type="OrthoDB" id="9794954at2"/>
<dbReference type="GO" id="GO:0046872">
    <property type="term" value="F:metal ion binding"/>
    <property type="evidence" value="ECO:0007669"/>
    <property type="project" value="UniProtKB-KW"/>
</dbReference>
<dbReference type="InterPro" id="IPR009051">
    <property type="entry name" value="Helical_ferredxn"/>
</dbReference>
<dbReference type="PANTHER" id="PTHR43255">
    <property type="entry name" value="IRON-SULFUR-BINDING OXIDOREDUCTASE FADF-RELATED-RELATED"/>
    <property type="match status" value="1"/>
</dbReference>
<dbReference type="KEGG" id="mana:MAMMFC1_00470"/>
<dbReference type="InterPro" id="IPR017900">
    <property type="entry name" value="4Fe4S_Fe_S_CS"/>
</dbReference>
<keyword evidence="4" id="KW-0408">Iron</keyword>
<evidence type="ECO:0000256" key="1">
    <source>
        <dbReference type="ARBA" id="ARBA00022485"/>
    </source>
</evidence>
<dbReference type="PROSITE" id="PS00198">
    <property type="entry name" value="4FE4S_FER_1"/>
    <property type="match status" value="1"/>
</dbReference>
<evidence type="ECO:0000256" key="3">
    <source>
        <dbReference type="ARBA" id="ARBA00023002"/>
    </source>
</evidence>
<dbReference type="GO" id="GO:0016491">
    <property type="term" value="F:oxidoreductase activity"/>
    <property type="evidence" value="ECO:0007669"/>
    <property type="project" value="UniProtKB-KW"/>
</dbReference>
<evidence type="ECO:0000313" key="7">
    <source>
        <dbReference type="EMBL" id="BBB89836.1"/>
    </source>
</evidence>
<organism evidence="7 8">
    <name type="scientific">Methylomusa anaerophila</name>
    <dbReference type="NCBI Taxonomy" id="1930071"/>
    <lineage>
        <taxon>Bacteria</taxon>
        <taxon>Bacillati</taxon>
        <taxon>Bacillota</taxon>
        <taxon>Negativicutes</taxon>
        <taxon>Selenomonadales</taxon>
        <taxon>Sporomusaceae</taxon>
        <taxon>Methylomusa</taxon>
    </lineage>
</organism>
<keyword evidence="8" id="KW-1185">Reference proteome</keyword>
<keyword evidence="3" id="KW-0560">Oxidoreductase</keyword>
<protein>
    <recommendedName>
        <fullName evidence="6">4Fe-4S ferredoxin-type domain-containing protein</fullName>
    </recommendedName>
</protein>
<evidence type="ECO:0000259" key="6">
    <source>
        <dbReference type="PROSITE" id="PS51379"/>
    </source>
</evidence>
<accession>A0A348AFI8</accession>
<evidence type="ECO:0000256" key="5">
    <source>
        <dbReference type="ARBA" id="ARBA00023014"/>
    </source>
</evidence>
<name>A0A348AFI8_9FIRM</name>
<evidence type="ECO:0000256" key="2">
    <source>
        <dbReference type="ARBA" id="ARBA00022723"/>
    </source>
</evidence>
<dbReference type="EMBL" id="AP018449">
    <property type="protein sequence ID" value="BBB89836.1"/>
    <property type="molecule type" value="Genomic_DNA"/>
</dbReference>
<dbReference type="GO" id="GO:0051539">
    <property type="term" value="F:4 iron, 4 sulfur cluster binding"/>
    <property type="evidence" value="ECO:0007669"/>
    <property type="project" value="UniProtKB-KW"/>
</dbReference>
<dbReference type="InterPro" id="IPR017896">
    <property type="entry name" value="4Fe4S_Fe-S-bd"/>
</dbReference>
<dbReference type="SUPFAM" id="SSF46548">
    <property type="entry name" value="alpha-helical ferredoxin"/>
    <property type="match status" value="1"/>
</dbReference>
<feature type="domain" description="4Fe-4S ferredoxin-type" evidence="6">
    <location>
        <begin position="64"/>
        <end position="93"/>
    </location>
</feature>
<dbReference type="GO" id="GO:0005886">
    <property type="term" value="C:plasma membrane"/>
    <property type="evidence" value="ECO:0007669"/>
    <property type="project" value="TreeGrafter"/>
</dbReference>
<evidence type="ECO:0000313" key="8">
    <source>
        <dbReference type="Proteomes" id="UP000276437"/>
    </source>
</evidence>
<dbReference type="PANTHER" id="PTHR43255:SF1">
    <property type="entry name" value="IRON-SULFUR-BINDING OXIDOREDUCTASE FADF-RELATED"/>
    <property type="match status" value="1"/>
</dbReference>
<dbReference type="AlphaFoldDB" id="A0A348AFI8"/>
<dbReference type="Gene3D" id="1.10.1060.10">
    <property type="entry name" value="Alpha-helical ferredoxin"/>
    <property type="match status" value="1"/>
</dbReference>
<dbReference type="RefSeq" id="WP_158618611.1">
    <property type="nucleotide sequence ID" value="NZ_AP018449.1"/>
</dbReference>